<evidence type="ECO:0000256" key="3">
    <source>
        <dbReference type="ARBA" id="ARBA00022692"/>
    </source>
</evidence>
<evidence type="ECO:0000256" key="6">
    <source>
        <dbReference type="ARBA" id="ARBA00023136"/>
    </source>
</evidence>
<dbReference type="OrthoDB" id="9807568at2"/>
<dbReference type="PANTHER" id="PTHR42682:SF3">
    <property type="entry name" value="FORMATE HYDROGENLYASE SUBUNIT 3-RELATED"/>
    <property type="match status" value="1"/>
</dbReference>
<dbReference type="GO" id="GO:0016491">
    <property type="term" value="F:oxidoreductase activity"/>
    <property type="evidence" value="ECO:0007669"/>
    <property type="project" value="UniProtKB-KW"/>
</dbReference>
<reference evidence="10 11" key="1">
    <citation type="submission" date="2016-04" db="EMBL/GenBank/DDBJ databases">
        <authorList>
            <person name="Evans L.H."/>
            <person name="Alamgir A."/>
            <person name="Owens N."/>
            <person name="Weber N.D."/>
            <person name="Virtaneva K."/>
            <person name="Barbian K."/>
            <person name="Babar A."/>
            <person name="Rosenke K."/>
        </authorList>
    </citation>
    <scope>NUCLEOTIDE SEQUENCE [LARGE SCALE GENOMIC DNA]</scope>
    <source>
        <strain evidence="10 11">LMa1</strain>
    </source>
</reference>
<feature type="transmembrane region" description="Helical" evidence="8">
    <location>
        <begin position="37"/>
        <end position="66"/>
    </location>
</feature>
<feature type="transmembrane region" description="Helical" evidence="8">
    <location>
        <begin position="109"/>
        <end position="128"/>
    </location>
</feature>
<organism evidence="10 11">
    <name type="scientific">Desulfotomaculum copahuensis</name>
    <dbReference type="NCBI Taxonomy" id="1838280"/>
    <lineage>
        <taxon>Bacteria</taxon>
        <taxon>Bacillati</taxon>
        <taxon>Bacillota</taxon>
        <taxon>Clostridia</taxon>
        <taxon>Eubacteriales</taxon>
        <taxon>Desulfotomaculaceae</taxon>
        <taxon>Desulfotomaculum</taxon>
    </lineage>
</organism>
<comment type="subcellular location">
    <subcellularLocation>
        <location evidence="1">Cell membrane</location>
        <topology evidence="1">Multi-pass membrane protein</topology>
    </subcellularLocation>
    <subcellularLocation>
        <location evidence="7">Membrane</location>
        <topology evidence="7">Multi-pass membrane protein</topology>
    </subcellularLocation>
</comment>
<protein>
    <recommendedName>
        <fullName evidence="9">NADH:quinone oxidoreductase/Mrp antiporter transmembrane domain-containing protein</fullName>
    </recommendedName>
</protein>
<feature type="transmembrane region" description="Helical" evidence="8">
    <location>
        <begin position="272"/>
        <end position="296"/>
    </location>
</feature>
<keyword evidence="2" id="KW-1003">Cell membrane</keyword>
<feature type="transmembrane region" description="Helical" evidence="8">
    <location>
        <begin position="477"/>
        <end position="497"/>
    </location>
</feature>
<feature type="transmembrane region" description="Helical" evidence="8">
    <location>
        <begin position="657"/>
        <end position="678"/>
    </location>
</feature>
<proteinExistence type="predicted"/>
<dbReference type="InterPro" id="IPR052175">
    <property type="entry name" value="ComplexI-like_HydComp"/>
</dbReference>
<accession>A0A1B7LIM6</accession>
<feature type="transmembrane region" description="Helical" evidence="8">
    <location>
        <begin position="246"/>
        <end position="266"/>
    </location>
</feature>
<evidence type="ECO:0000256" key="1">
    <source>
        <dbReference type="ARBA" id="ARBA00004651"/>
    </source>
</evidence>
<gene>
    <name evidence="10" type="ORF">A6M21_03105</name>
</gene>
<dbReference type="GO" id="GO:0008137">
    <property type="term" value="F:NADH dehydrogenase (ubiquinone) activity"/>
    <property type="evidence" value="ECO:0007669"/>
    <property type="project" value="InterPro"/>
</dbReference>
<dbReference type="AlphaFoldDB" id="A0A1B7LIM6"/>
<keyword evidence="11" id="KW-1185">Reference proteome</keyword>
<dbReference type="Pfam" id="PF00361">
    <property type="entry name" value="Proton_antipo_M"/>
    <property type="match status" value="1"/>
</dbReference>
<feature type="transmembrane region" description="Helical" evidence="8">
    <location>
        <begin position="563"/>
        <end position="582"/>
    </location>
</feature>
<dbReference type="PRINTS" id="PR01437">
    <property type="entry name" value="NUOXDRDTASE4"/>
</dbReference>
<feature type="domain" description="NADH:quinone oxidoreductase/Mrp antiporter transmembrane" evidence="9">
    <location>
        <begin position="131"/>
        <end position="416"/>
    </location>
</feature>
<feature type="transmembrane region" description="Helical" evidence="8">
    <location>
        <begin position="684"/>
        <end position="700"/>
    </location>
</feature>
<evidence type="ECO:0000256" key="8">
    <source>
        <dbReference type="SAM" id="Phobius"/>
    </source>
</evidence>
<dbReference type="InterPro" id="IPR001750">
    <property type="entry name" value="ND/Mrp_TM"/>
</dbReference>
<evidence type="ECO:0000256" key="7">
    <source>
        <dbReference type="RuleBase" id="RU000320"/>
    </source>
</evidence>
<comment type="caution">
    <text evidence="10">The sequence shown here is derived from an EMBL/GenBank/DDBJ whole genome shotgun (WGS) entry which is preliminary data.</text>
</comment>
<keyword evidence="6 8" id="KW-0472">Membrane</keyword>
<evidence type="ECO:0000259" key="9">
    <source>
        <dbReference type="Pfam" id="PF00361"/>
    </source>
</evidence>
<evidence type="ECO:0000256" key="2">
    <source>
        <dbReference type="ARBA" id="ARBA00022475"/>
    </source>
</evidence>
<dbReference type="RefSeq" id="WP_066666157.1">
    <property type="nucleotide sequence ID" value="NZ_LYVF01000013.1"/>
</dbReference>
<feature type="transmembrane region" description="Helical" evidence="8">
    <location>
        <begin position="6"/>
        <end position="25"/>
    </location>
</feature>
<dbReference type="EMBL" id="LYVF01000013">
    <property type="protein sequence ID" value="OAT86428.1"/>
    <property type="molecule type" value="Genomic_DNA"/>
</dbReference>
<feature type="transmembrane region" description="Helical" evidence="8">
    <location>
        <begin position="166"/>
        <end position="186"/>
    </location>
</feature>
<feature type="transmembrane region" description="Helical" evidence="8">
    <location>
        <begin position="387"/>
        <end position="410"/>
    </location>
</feature>
<evidence type="ECO:0000313" key="11">
    <source>
        <dbReference type="Proteomes" id="UP000078532"/>
    </source>
</evidence>
<sequence length="701" mass="74359">MTGQTWLLIMTAVSLLGALLMAVVTGGRAAVVVSMGAAVLASLFGLAGAVTLALAGSGVFLAAAVLPPLGTLLLRPDGLSLLFFVLTMLIWLFISIFSLDYLQKFIPRYNVRGFGALYNILFLALAVTTLAGDLVTFLIAWEVMTALSYLLIVFEHRNPETTKAGFFMLVMSETGSVLLIAAFIMLRIHTGHFDFAGIAAAAASLPAAVKNAVFILALLGFGVKVGIVPLYGWFPPAYAAAPANVAAVLSGVTLSLGVYGLCRVILDLPGAAPLWWGLVLLVLGALTAILGILYALMEQNLKRMLSLSSVENTGLILVGLGAAMVYRTGGLYVLAALAAITALYHTINHAVYKTLLFLGAGAVEFATGRQDMDGLGGLSRTMPYTTLFFLVGSLSIAALPPFNGFVSEWLTLQTLLLSFHLPDVLPRVVMAAAGVILALTAALAITCFVKACGTTFLGRARRPEAARAREAGPCMKLGMALPAVACLLLGVLPTLVIPRLNGPASILAGGTAAQQMVPAVFSQPEKFKDLVMLGGGFLRGILPAPGAVVVPTDPGFSSISPTYLLVALPLMLLLGAALARIFGGRTVQEKGPVWAGGEERFDPAQQYTGTAYSNPVLVLFGSIYRPRVDLVRHYHAQNNFRLATGYQRQIYSPAERYLYRPAVWLLYKGAGLLSWIQSGRVNQYVAYMLLLLAGALIYAVW</sequence>
<dbReference type="STRING" id="1838280.A6M21_03105"/>
<feature type="transmembrane region" description="Helical" evidence="8">
    <location>
        <begin position="212"/>
        <end position="234"/>
    </location>
</feature>
<evidence type="ECO:0000256" key="5">
    <source>
        <dbReference type="ARBA" id="ARBA00023002"/>
    </source>
</evidence>
<feature type="transmembrane region" description="Helical" evidence="8">
    <location>
        <begin position="317"/>
        <end position="344"/>
    </location>
</feature>
<dbReference type="PANTHER" id="PTHR42682">
    <property type="entry name" value="HYDROGENASE-4 COMPONENT F"/>
    <property type="match status" value="1"/>
</dbReference>
<keyword evidence="5" id="KW-0560">Oxidoreductase</keyword>
<name>A0A1B7LIM6_9FIRM</name>
<dbReference type="InterPro" id="IPR003918">
    <property type="entry name" value="NADH_UbQ_OxRdtase"/>
</dbReference>
<keyword evidence="4 8" id="KW-1133">Transmembrane helix</keyword>
<keyword evidence="3 7" id="KW-0812">Transmembrane</keyword>
<evidence type="ECO:0000313" key="10">
    <source>
        <dbReference type="EMBL" id="OAT86428.1"/>
    </source>
</evidence>
<evidence type="ECO:0000256" key="4">
    <source>
        <dbReference type="ARBA" id="ARBA00022989"/>
    </source>
</evidence>
<dbReference type="Proteomes" id="UP000078532">
    <property type="component" value="Unassembled WGS sequence"/>
</dbReference>
<feature type="transmembrane region" description="Helical" evidence="8">
    <location>
        <begin position="430"/>
        <end position="457"/>
    </location>
</feature>
<feature type="transmembrane region" description="Helical" evidence="8">
    <location>
        <begin position="134"/>
        <end position="154"/>
    </location>
</feature>
<dbReference type="GO" id="GO:0005886">
    <property type="term" value="C:plasma membrane"/>
    <property type="evidence" value="ECO:0007669"/>
    <property type="project" value="UniProtKB-SubCell"/>
</dbReference>
<feature type="transmembrane region" description="Helical" evidence="8">
    <location>
        <begin position="78"/>
        <end position="97"/>
    </location>
</feature>
<dbReference type="GO" id="GO:0042773">
    <property type="term" value="P:ATP synthesis coupled electron transport"/>
    <property type="evidence" value="ECO:0007669"/>
    <property type="project" value="InterPro"/>
</dbReference>